<keyword evidence="4 5" id="KW-0539">Nucleus</keyword>
<evidence type="ECO:0000313" key="6">
    <source>
        <dbReference type="EMBL" id="KAK3915167.1"/>
    </source>
</evidence>
<dbReference type="GO" id="GO:0000408">
    <property type="term" value="C:EKC/KEOPS complex"/>
    <property type="evidence" value="ECO:0007669"/>
    <property type="project" value="TreeGrafter"/>
</dbReference>
<sequence length="181" mass="20165">MEDKSNVICESLDPSTGLFISMALLRDVKNSKELKEKVMSGALKCAMMKPALIVEPFQVIVAANKAAVSYLKNSMVTKSLYTELLFNLSISKNITQSLVKFGIQEDDRNVLIATIHKENEPVIQDILSEISGRLVPLVELQEVCDMKLLCKSYKLNDAEKDNFVLLDAIVSRIATSDFVSY</sequence>
<keyword evidence="3" id="KW-0819">tRNA processing</keyword>
<evidence type="ECO:0000256" key="1">
    <source>
        <dbReference type="ARBA" id="ARBA00004123"/>
    </source>
</evidence>
<dbReference type="NCBIfam" id="NF011465">
    <property type="entry name" value="PRK14886.1-1"/>
    <property type="match status" value="1"/>
</dbReference>
<reference evidence="6" key="2">
    <citation type="journal article" date="2023" name="BMC Genomics">
        <title>Pest status, molecular evolution, and epigenetic factors derived from the genome assembly of Frankliniella fusca, a thysanopteran phytovirus vector.</title>
        <authorList>
            <person name="Catto M.A."/>
            <person name="Labadie P.E."/>
            <person name="Jacobson A.L."/>
            <person name="Kennedy G.G."/>
            <person name="Srinivasan R."/>
            <person name="Hunt B.G."/>
        </authorList>
    </citation>
    <scope>NUCLEOTIDE SEQUENCE</scope>
    <source>
        <strain evidence="6">PL_HMW_Pooled</strain>
    </source>
</reference>
<evidence type="ECO:0000256" key="3">
    <source>
        <dbReference type="ARBA" id="ARBA00022694"/>
    </source>
</evidence>
<dbReference type="PANTHER" id="PTHR15840">
    <property type="entry name" value="CGI-121 FAMILY MEMBER"/>
    <property type="match status" value="1"/>
</dbReference>
<dbReference type="PANTHER" id="PTHR15840:SF10">
    <property type="entry name" value="EKC_KEOPS COMPLEX SUBUNIT TPRKB"/>
    <property type="match status" value="1"/>
</dbReference>
<evidence type="ECO:0000256" key="4">
    <source>
        <dbReference type="ARBA" id="ARBA00023242"/>
    </source>
</evidence>
<dbReference type="GO" id="GO:0002949">
    <property type="term" value="P:tRNA threonylcarbamoyladenosine modification"/>
    <property type="evidence" value="ECO:0007669"/>
    <property type="project" value="TreeGrafter"/>
</dbReference>
<dbReference type="InterPro" id="IPR013926">
    <property type="entry name" value="CGI121/TPRKB"/>
</dbReference>
<comment type="caution">
    <text evidence="6">The sequence shown here is derived from an EMBL/GenBank/DDBJ whole genome shotgun (WGS) entry which is preliminary data.</text>
</comment>
<evidence type="ECO:0000256" key="2">
    <source>
        <dbReference type="ARBA" id="ARBA00005546"/>
    </source>
</evidence>
<proteinExistence type="inferred from homology"/>
<dbReference type="Gene3D" id="3.30.2380.10">
    <property type="entry name" value="CGI121/TPRKB"/>
    <property type="match status" value="1"/>
</dbReference>
<name>A0AAE1H5H2_9NEOP</name>
<dbReference type="Proteomes" id="UP001219518">
    <property type="component" value="Unassembled WGS sequence"/>
</dbReference>
<accession>A0AAE1H5H2</accession>
<protein>
    <submittedName>
        <fullName evidence="6">EKC/KEOPS complex subunit Tprkb</fullName>
    </submittedName>
</protein>
<dbReference type="EMBL" id="JAHWGI010000409">
    <property type="protein sequence ID" value="KAK3915167.1"/>
    <property type="molecule type" value="Genomic_DNA"/>
</dbReference>
<dbReference type="Pfam" id="PF08617">
    <property type="entry name" value="CGI-121"/>
    <property type="match status" value="1"/>
</dbReference>
<evidence type="ECO:0000313" key="7">
    <source>
        <dbReference type="Proteomes" id="UP001219518"/>
    </source>
</evidence>
<organism evidence="6 7">
    <name type="scientific">Frankliniella fusca</name>
    <dbReference type="NCBI Taxonomy" id="407009"/>
    <lineage>
        <taxon>Eukaryota</taxon>
        <taxon>Metazoa</taxon>
        <taxon>Ecdysozoa</taxon>
        <taxon>Arthropoda</taxon>
        <taxon>Hexapoda</taxon>
        <taxon>Insecta</taxon>
        <taxon>Pterygota</taxon>
        <taxon>Neoptera</taxon>
        <taxon>Paraneoptera</taxon>
        <taxon>Thysanoptera</taxon>
        <taxon>Terebrantia</taxon>
        <taxon>Thripoidea</taxon>
        <taxon>Thripidae</taxon>
        <taxon>Frankliniella</taxon>
    </lineage>
</organism>
<dbReference type="AlphaFoldDB" id="A0AAE1H5H2"/>
<gene>
    <name evidence="6" type="ORF">KUF71_024466</name>
</gene>
<keyword evidence="7" id="KW-1185">Reference proteome</keyword>
<comment type="similarity">
    <text evidence="2 5">Belongs to the CGI121/TPRKB family.</text>
</comment>
<dbReference type="GO" id="GO:0005829">
    <property type="term" value="C:cytosol"/>
    <property type="evidence" value="ECO:0007669"/>
    <property type="project" value="TreeGrafter"/>
</dbReference>
<evidence type="ECO:0000256" key="5">
    <source>
        <dbReference type="RuleBase" id="RU004398"/>
    </source>
</evidence>
<dbReference type="GO" id="GO:0005634">
    <property type="term" value="C:nucleus"/>
    <property type="evidence" value="ECO:0007669"/>
    <property type="project" value="UniProtKB-SubCell"/>
</dbReference>
<reference evidence="6" key="1">
    <citation type="submission" date="2021-07" db="EMBL/GenBank/DDBJ databases">
        <authorList>
            <person name="Catto M.A."/>
            <person name="Jacobson A."/>
            <person name="Kennedy G."/>
            <person name="Labadie P."/>
            <person name="Hunt B.G."/>
            <person name="Srinivasan R."/>
        </authorList>
    </citation>
    <scope>NUCLEOTIDE SEQUENCE</scope>
    <source>
        <strain evidence="6">PL_HMW_Pooled</strain>
        <tissue evidence="6">Head</tissue>
    </source>
</reference>
<dbReference type="InterPro" id="IPR036504">
    <property type="entry name" value="CGI121/TPRKB_sf"/>
</dbReference>
<comment type="subcellular location">
    <subcellularLocation>
        <location evidence="1">Nucleus</location>
    </subcellularLocation>
</comment>
<dbReference type="SUPFAM" id="SSF143870">
    <property type="entry name" value="PF0523-like"/>
    <property type="match status" value="1"/>
</dbReference>